<keyword evidence="2" id="KW-1185">Reference proteome</keyword>
<dbReference type="RefSeq" id="WP_174514084.1">
    <property type="nucleotide sequence ID" value="NZ_CABFMQ020000142.1"/>
</dbReference>
<evidence type="ECO:0000313" key="1">
    <source>
        <dbReference type="EMBL" id="VTZ52516.1"/>
    </source>
</evidence>
<gene>
    <name evidence="1" type="ORF">MPC4_80187</name>
</gene>
<name>A0A8B6MDE0_METTU</name>
<sequence>MNAEITHSETEEIELLKGRILVLETALGKLVWRCARLAPKPAGWLARLRLALGGAQQNWTIAPPLGKAAMREADDRLGEILHALHEGELAFSPQNAVPREQPRLDHGSWL</sequence>
<proteinExistence type="predicted"/>
<comment type="caution">
    <text evidence="1">The sequence shown here is derived from an EMBL/GenBank/DDBJ whole genome shotgun (WGS) entry which is preliminary data.</text>
</comment>
<protein>
    <submittedName>
        <fullName evidence="1">Uncharacterized protein</fullName>
    </submittedName>
</protein>
<accession>A0A8B6MDE0</accession>
<dbReference type="AlphaFoldDB" id="A0A8B6MDE0"/>
<dbReference type="Proteomes" id="UP000485880">
    <property type="component" value="Unassembled WGS sequence"/>
</dbReference>
<reference evidence="1 2" key="1">
    <citation type="submission" date="2019-05" db="EMBL/GenBank/DDBJ databases">
        <authorList>
            <person name="Farhan Ul Haque M."/>
        </authorList>
    </citation>
    <scope>NUCLEOTIDE SEQUENCE [LARGE SCALE GENOMIC DNA]</scope>
    <source>
        <strain evidence="1">2</strain>
    </source>
</reference>
<evidence type="ECO:0000313" key="2">
    <source>
        <dbReference type="Proteomes" id="UP000485880"/>
    </source>
</evidence>
<organism evidence="1 2">
    <name type="scientific">Methylocella tundrae</name>
    <dbReference type="NCBI Taxonomy" id="227605"/>
    <lineage>
        <taxon>Bacteria</taxon>
        <taxon>Pseudomonadati</taxon>
        <taxon>Pseudomonadota</taxon>
        <taxon>Alphaproteobacteria</taxon>
        <taxon>Hyphomicrobiales</taxon>
        <taxon>Beijerinckiaceae</taxon>
        <taxon>Methylocella</taxon>
    </lineage>
</organism>
<dbReference type="EMBL" id="CABFMQ020000142">
    <property type="protein sequence ID" value="VTZ52516.1"/>
    <property type="molecule type" value="Genomic_DNA"/>
</dbReference>